<dbReference type="RefSeq" id="WP_179781673.1">
    <property type="nucleotide sequence ID" value="NZ_JACCHK010000001.1"/>
</dbReference>
<proteinExistence type="predicted"/>
<evidence type="ECO:0000313" key="1">
    <source>
        <dbReference type="EMBL" id="NYH44348.1"/>
    </source>
</evidence>
<comment type="caution">
    <text evidence="1">The sequence shown here is derived from an EMBL/GenBank/DDBJ whole genome shotgun (WGS) entry which is preliminary data.</text>
</comment>
<accession>A0A7Y9X557</accession>
<gene>
    <name evidence="1" type="ORF">HNR22_004075</name>
</gene>
<dbReference type="EMBL" id="JACCHK010000001">
    <property type="protein sequence ID" value="NYH44348.1"/>
    <property type="molecule type" value="Genomic_DNA"/>
</dbReference>
<name>A0A7Y9X557_9ACTN</name>
<dbReference type="Proteomes" id="UP000523545">
    <property type="component" value="Unassembled WGS sequence"/>
</dbReference>
<organism evidence="1 2">
    <name type="scientific">Micromonospora jinlongensis</name>
    <dbReference type="NCBI Taxonomy" id="1287877"/>
    <lineage>
        <taxon>Bacteria</taxon>
        <taxon>Bacillati</taxon>
        <taxon>Actinomycetota</taxon>
        <taxon>Actinomycetes</taxon>
        <taxon>Micromonosporales</taxon>
        <taxon>Micromonosporaceae</taxon>
        <taxon>Micromonospora</taxon>
    </lineage>
</organism>
<protein>
    <submittedName>
        <fullName evidence="1">Uncharacterized protein</fullName>
    </submittedName>
</protein>
<keyword evidence="2" id="KW-1185">Reference proteome</keyword>
<evidence type="ECO:0000313" key="2">
    <source>
        <dbReference type="Proteomes" id="UP000523545"/>
    </source>
</evidence>
<reference evidence="1 2" key="1">
    <citation type="submission" date="2020-07" db="EMBL/GenBank/DDBJ databases">
        <title>Sequencing the genomes of 1000 actinobacteria strains.</title>
        <authorList>
            <person name="Klenk H.-P."/>
        </authorList>
    </citation>
    <scope>NUCLEOTIDE SEQUENCE [LARGE SCALE GENOMIC DNA]</scope>
    <source>
        <strain evidence="1 2">DSM 45876</strain>
    </source>
</reference>
<dbReference type="AlphaFoldDB" id="A0A7Y9X557"/>
<sequence length="59" mass="6429">MEVAVFGASRHRDIMKAESITTGGRLRKNAAASQQTPATLLFISFILVTYDCGRDQAVD</sequence>